<dbReference type="OrthoDB" id="1800793at2759"/>
<organism evidence="2 3">
    <name type="scientific">Musa troglodytarum</name>
    <name type="common">fe'i banana</name>
    <dbReference type="NCBI Taxonomy" id="320322"/>
    <lineage>
        <taxon>Eukaryota</taxon>
        <taxon>Viridiplantae</taxon>
        <taxon>Streptophyta</taxon>
        <taxon>Embryophyta</taxon>
        <taxon>Tracheophyta</taxon>
        <taxon>Spermatophyta</taxon>
        <taxon>Magnoliopsida</taxon>
        <taxon>Liliopsida</taxon>
        <taxon>Zingiberales</taxon>
        <taxon>Musaceae</taxon>
        <taxon>Musa</taxon>
    </lineage>
</organism>
<feature type="compositionally biased region" description="Basic residues" evidence="1">
    <location>
        <begin position="110"/>
        <end position="119"/>
    </location>
</feature>
<dbReference type="EMBL" id="CP097511">
    <property type="protein sequence ID" value="URE47242.1"/>
    <property type="molecule type" value="Genomic_DNA"/>
</dbReference>
<protein>
    <submittedName>
        <fullName evidence="2">Uncharacterized protein</fullName>
    </submittedName>
</protein>
<reference evidence="2" key="1">
    <citation type="submission" date="2022-05" db="EMBL/GenBank/DDBJ databases">
        <title>The Musa troglodytarum L. genome provides insights into the mechanism of non-climacteric behaviour and enrichment of carotenoids.</title>
        <authorList>
            <person name="Wang J."/>
        </authorList>
    </citation>
    <scope>NUCLEOTIDE SEQUENCE</scope>
    <source>
        <tissue evidence="2">Leaf</tissue>
    </source>
</reference>
<evidence type="ECO:0000313" key="2">
    <source>
        <dbReference type="EMBL" id="URE47242.1"/>
    </source>
</evidence>
<gene>
    <name evidence="2" type="ORF">MUK42_25771</name>
</gene>
<feature type="region of interest" description="Disordered" evidence="1">
    <location>
        <begin position="54"/>
        <end position="79"/>
    </location>
</feature>
<dbReference type="AlphaFoldDB" id="A0A9E7L7H6"/>
<accession>A0A9E7L7H6</accession>
<name>A0A9E7L7H6_9LILI</name>
<keyword evidence="3" id="KW-1185">Reference proteome</keyword>
<feature type="region of interest" description="Disordered" evidence="1">
    <location>
        <begin position="99"/>
        <end position="119"/>
    </location>
</feature>
<evidence type="ECO:0000313" key="3">
    <source>
        <dbReference type="Proteomes" id="UP001055439"/>
    </source>
</evidence>
<dbReference type="Proteomes" id="UP001055439">
    <property type="component" value="Chromosome 9"/>
</dbReference>
<proteinExistence type="predicted"/>
<sequence>MEGLPRWHHRGSSAHLISKHAPQLCPSSNSAVLSAAVSTPYPWLYRFPYPHAPPANQQIPSNSASSEAQRDGSATGRGMLLTHGPGCIAAAVECGMGALPLAPGVDARNARGRRGKKGH</sequence>
<feature type="compositionally biased region" description="Polar residues" evidence="1">
    <location>
        <begin position="55"/>
        <end position="67"/>
    </location>
</feature>
<evidence type="ECO:0000256" key="1">
    <source>
        <dbReference type="SAM" id="MobiDB-lite"/>
    </source>
</evidence>